<proteinExistence type="predicted"/>
<feature type="compositionally biased region" description="Basic residues" evidence="1">
    <location>
        <begin position="367"/>
        <end position="376"/>
    </location>
</feature>
<dbReference type="InterPro" id="IPR027417">
    <property type="entry name" value="P-loop_NTPase"/>
</dbReference>
<accession>A0ABS7RJG4</accession>
<evidence type="ECO:0000313" key="2">
    <source>
        <dbReference type="EMBL" id="MBY9073975.1"/>
    </source>
</evidence>
<gene>
    <name evidence="2" type="ORF">K1X13_03980</name>
</gene>
<name>A0ABS7RJG4_9ACTN</name>
<evidence type="ECO:0000256" key="1">
    <source>
        <dbReference type="SAM" id="MobiDB-lite"/>
    </source>
</evidence>
<dbReference type="Proteomes" id="UP000754710">
    <property type="component" value="Unassembled WGS sequence"/>
</dbReference>
<organism evidence="2 3">
    <name type="scientific">Nocardioides jiangsuensis</name>
    <dbReference type="NCBI Taxonomy" id="2866161"/>
    <lineage>
        <taxon>Bacteria</taxon>
        <taxon>Bacillati</taxon>
        <taxon>Actinomycetota</taxon>
        <taxon>Actinomycetes</taxon>
        <taxon>Propionibacteriales</taxon>
        <taxon>Nocardioidaceae</taxon>
        <taxon>Nocardioides</taxon>
    </lineage>
</organism>
<dbReference type="EMBL" id="JAIEZQ010000001">
    <property type="protein sequence ID" value="MBY9073975.1"/>
    <property type="molecule type" value="Genomic_DNA"/>
</dbReference>
<dbReference type="Gene3D" id="3.40.50.300">
    <property type="entry name" value="P-loop containing nucleotide triphosphate hydrolases"/>
    <property type="match status" value="1"/>
</dbReference>
<sequence length="386" mass="42522">MVTNPARRRVFVHVGVPKSGTSFLQAGMRENSKTLRELGVLFPAQYPAEMYHATLEIRGIEEQWGHRAGEFDGTWARLCRRARAFDGTSVISHELLSSATPEQVRTALAELEGTEVHIVVTARDLARQIPAAWQQGLKHGGKVTFAEFVERTFDPGRSTARAQQFWDRQDVPDVLARWGAGLPPERVHVVTNPPSGSAPHVLWDRFLSVFGVDPSRLTLPGSGSNVSLGITEIDLLRRVNAVVPRADQPRVYSRIVNGHLVNTLRHHSSPRASTPVALYPLLQDMGKRWVTEIEARGYDVVGDLSELVSADPSPSDVDPDAVSPEETLDLAVSTIGILLKEVDELKRRRPTARLGGNVEQAGLARRVAGRVKRSLRRPGGPSRKGR</sequence>
<keyword evidence="3" id="KW-1185">Reference proteome</keyword>
<comment type="caution">
    <text evidence="2">The sequence shown here is derived from an EMBL/GenBank/DDBJ whole genome shotgun (WGS) entry which is preliminary data.</text>
</comment>
<feature type="region of interest" description="Disordered" evidence="1">
    <location>
        <begin position="367"/>
        <end position="386"/>
    </location>
</feature>
<reference evidence="2 3" key="1">
    <citation type="submission" date="2021-08" db="EMBL/GenBank/DDBJ databases">
        <title>Nocardioides bacterium WL0053 sp. nov., isolated from the sediment.</title>
        <authorList>
            <person name="Wang L."/>
            <person name="Zhang D."/>
            <person name="Zhang A."/>
        </authorList>
    </citation>
    <scope>NUCLEOTIDE SEQUENCE [LARGE SCALE GENOMIC DNA]</scope>
    <source>
        <strain evidence="2 3">WL0053</strain>
    </source>
</reference>
<evidence type="ECO:0008006" key="4">
    <source>
        <dbReference type="Google" id="ProtNLM"/>
    </source>
</evidence>
<dbReference type="RefSeq" id="WP_221023710.1">
    <property type="nucleotide sequence ID" value="NZ_JAIEZQ010000001.1"/>
</dbReference>
<dbReference type="SUPFAM" id="SSF52540">
    <property type="entry name" value="P-loop containing nucleoside triphosphate hydrolases"/>
    <property type="match status" value="1"/>
</dbReference>
<protein>
    <recommendedName>
        <fullName evidence="4">Sulfotransferase family protein</fullName>
    </recommendedName>
</protein>
<evidence type="ECO:0000313" key="3">
    <source>
        <dbReference type="Proteomes" id="UP000754710"/>
    </source>
</evidence>